<dbReference type="SUPFAM" id="SSF50022">
    <property type="entry name" value="ISP domain"/>
    <property type="match status" value="1"/>
</dbReference>
<dbReference type="InterPro" id="IPR017941">
    <property type="entry name" value="Rieske_2Fe-2S"/>
</dbReference>
<dbReference type="GO" id="GO:0004497">
    <property type="term" value="F:monooxygenase activity"/>
    <property type="evidence" value="ECO:0007669"/>
    <property type="project" value="UniProtKB-ARBA"/>
</dbReference>
<keyword evidence="3" id="KW-0479">Metal-binding</keyword>
<dbReference type="GO" id="GO:0051537">
    <property type="term" value="F:2 iron, 2 sulfur cluster binding"/>
    <property type="evidence" value="ECO:0007669"/>
    <property type="project" value="UniProtKB-KW"/>
</dbReference>
<dbReference type="PANTHER" id="PTHR43756">
    <property type="entry name" value="CHOLINE MONOOXYGENASE, CHLOROPLASTIC"/>
    <property type="match status" value="1"/>
</dbReference>
<keyword evidence="5" id="KW-0408">Iron</keyword>
<dbReference type="EMBL" id="CADCUG010000145">
    <property type="protein sequence ID" value="CAA9354609.1"/>
    <property type="molecule type" value="Genomic_DNA"/>
</dbReference>
<dbReference type="GO" id="GO:0005506">
    <property type="term" value="F:iron ion binding"/>
    <property type="evidence" value="ECO:0007669"/>
    <property type="project" value="InterPro"/>
</dbReference>
<evidence type="ECO:0000256" key="5">
    <source>
        <dbReference type="ARBA" id="ARBA00023004"/>
    </source>
</evidence>
<evidence type="ECO:0000313" key="8">
    <source>
        <dbReference type="EMBL" id="CAA9354609.1"/>
    </source>
</evidence>
<dbReference type="PRINTS" id="PR00090">
    <property type="entry name" value="RNGDIOXGNASE"/>
</dbReference>
<keyword evidence="8" id="KW-0223">Dioxygenase</keyword>
<dbReference type="PANTHER" id="PTHR43756:SF5">
    <property type="entry name" value="CHOLINE MONOOXYGENASE, CHLOROPLASTIC"/>
    <property type="match status" value="1"/>
</dbReference>
<comment type="cofactor">
    <cofactor evidence="1">
        <name>Fe cation</name>
        <dbReference type="ChEBI" id="CHEBI:24875"/>
    </cofactor>
</comment>
<protein>
    <submittedName>
        <fullName evidence="8">Phenylpropionate dioxygenase and related ring-hydroxylating dioxygenases, large terminal subunit</fullName>
    </submittedName>
</protein>
<dbReference type="Gene3D" id="2.102.10.10">
    <property type="entry name" value="Rieske [2Fe-2S] iron-sulphur domain"/>
    <property type="match status" value="1"/>
</dbReference>
<dbReference type="InterPro" id="IPR015879">
    <property type="entry name" value="Ring_hydroxy_dOase_asu_C_dom"/>
</dbReference>
<dbReference type="CDD" id="cd03469">
    <property type="entry name" value="Rieske_RO_Alpha_N"/>
    <property type="match status" value="1"/>
</dbReference>
<dbReference type="InterPro" id="IPR001663">
    <property type="entry name" value="Rng_hydr_dOase-A"/>
</dbReference>
<reference evidence="8" key="1">
    <citation type="submission" date="2020-02" db="EMBL/GenBank/DDBJ databases">
        <authorList>
            <person name="Meier V. D."/>
        </authorList>
    </citation>
    <scope>NUCLEOTIDE SEQUENCE</scope>
    <source>
        <strain evidence="8">AVDCRST_MAG29</strain>
    </source>
</reference>
<dbReference type="SUPFAM" id="SSF55961">
    <property type="entry name" value="Bet v1-like"/>
    <property type="match status" value="1"/>
</dbReference>
<dbReference type="GO" id="GO:0016705">
    <property type="term" value="F:oxidoreductase activity, acting on paired donors, with incorporation or reduction of molecular oxygen"/>
    <property type="evidence" value="ECO:0007669"/>
    <property type="project" value="UniProtKB-ARBA"/>
</dbReference>
<evidence type="ECO:0000259" key="7">
    <source>
        <dbReference type="PROSITE" id="PS51296"/>
    </source>
</evidence>
<dbReference type="PROSITE" id="PS51296">
    <property type="entry name" value="RIESKE"/>
    <property type="match status" value="1"/>
</dbReference>
<dbReference type="GO" id="GO:0051213">
    <property type="term" value="F:dioxygenase activity"/>
    <property type="evidence" value="ECO:0007669"/>
    <property type="project" value="UniProtKB-KW"/>
</dbReference>
<evidence type="ECO:0000256" key="4">
    <source>
        <dbReference type="ARBA" id="ARBA00023002"/>
    </source>
</evidence>
<name>A0A6J4MAJ6_9ACTN</name>
<dbReference type="Gene3D" id="3.90.380.10">
    <property type="entry name" value="Naphthalene 1,2-dioxygenase Alpha Subunit, Chain A, domain 1"/>
    <property type="match status" value="1"/>
</dbReference>
<evidence type="ECO:0000256" key="6">
    <source>
        <dbReference type="ARBA" id="ARBA00023014"/>
    </source>
</evidence>
<keyword evidence="4" id="KW-0560">Oxidoreductase</keyword>
<evidence type="ECO:0000256" key="2">
    <source>
        <dbReference type="ARBA" id="ARBA00022714"/>
    </source>
</evidence>
<keyword evidence="2" id="KW-0001">2Fe-2S</keyword>
<accession>A0A6J4MAJ6</accession>
<evidence type="ECO:0000256" key="3">
    <source>
        <dbReference type="ARBA" id="ARBA00022723"/>
    </source>
</evidence>
<gene>
    <name evidence="8" type="ORF">AVDCRST_MAG29-2505</name>
</gene>
<dbReference type="Pfam" id="PF00848">
    <property type="entry name" value="Ring_hydroxyl_A"/>
    <property type="match status" value="1"/>
</dbReference>
<evidence type="ECO:0000256" key="1">
    <source>
        <dbReference type="ARBA" id="ARBA00001962"/>
    </source>
</evidence>
<proteinExistence type="predicted"/>
<dbReference type="InterPro" id="IPR036922">
    <property type="entry name" value="Rieske_2Fe-2S_sf"/>
</dbReference>
<dbReference type="Pfam" id="PF00355">
    <property type="entry name" value="Rieske"/>
    <property type="match status" value="1"/>
</dbReference>
<keyword evidence="6" id="KW-0411">Iron-sulfur</keyword>
<sequence>MTTLARNPHLDINALIGRRVPGYSLEAPFYTSPEIFNVDVAAVLARTWLFVASEAEIREPGDFLTVEVGPYSVILVRDDDEVVRALHNVCRHRGARVLNEPSGSVGNIVCGYHRWTYGTDGSLLHAGEQPAGFDKSCFGLKPIQVRLMVGLVFISLSDDPPSDFDDVVARVSPYLLPHQLHRTKVAAQYDLVEEANWKLVMENNRECYHCEGGHPELTCTFFPTYGYPEDQVPARLGAAHARYKLAEAELERACQELGLPYAAIEELEEPVSAFRVQREALDGGGESYTVDGKAASRRLLGDFDVARLGRLSLHTQPNAWFHFLADHAVTFAVLPLSADRTLVRTTWLVHEDAVEGVDYDLDTLTHVWRLTNDQDSVFCERAQAGVQSPAYQPGPYAAGESQVDSFCSWYIRRLQEQPVA</sequence>
<dbReference type="AlphaFoldDB" id="A0A6J4MAJ6"/>
<feature type="domain" description="Rieske" evidence="7">
    <location>
        <begin position="48"/>
        <end position="154"/>
    </location>
</feature>
<organism evidence="8">
    <name type="scientific">uncultured Nocardioidaceae bacterium</name>
    <dbReference type="NCBI Taxonomy" id="253824"/>
    <lineage>
        <taxon>Bacteria</taxon>
        <taxon>Bacillati</taxon>
        <taxon>Actinomycetota</taxon>
        <taxon>Actinomycetes</taxon>
        <taxon>Propionibacteriales</taxon>
        <taxon>Nocardioidaceae</taxon>
        <taxon>environmental samples</taxon>
    </lineage>
</organism>
<dbReference type="CDD" id="cd08884">
    <property type="entry name" value="RHO_alpha_C_GbcA-like"/>
    <property type="match status" value="1"/>
</dbReference>